<reference evidence="9 10" key="1">
    <citation type="submission" date="2019-03" db="EMBL/GenBank/DDBJ databases">
        <title>Genomic Encyclopedia of Type Strains, Phase IV (KMG-IV): sequencing the most valuable type-strain genomes for metagenomic binning, comparative biology and taxonomic classification.</title>
        <authorList>
            <person name="Goeker M."/>
        </authorList>
    </citation>
    <scope>NUCLEOTIDE SEQUENCE [LARGE SCALE GENOMIC DNA]</scope>
    <source>
        <strain evidence="9 10">DSM 16380</strain>
    </source>
</reference>
<keyword evidence="5 8" id="KW-0812">Transmembrane</keyword>
<evidence type="ECO:0000256" key="8">
    <source>
        <dbReference type="SAM" id="Phobius"/>
    </source>
</evidence>
<keyword evidence="4" id="KW-1003">Cell membrane</keyword>
<name>A0A4R2ND44_9PAST</name>
<dbReference type="OrthoDB" id="2360740at2"/>
<protein>
    <recommendedName>
        <fullName evidence="3">UPF0266 membrane protein YobD</fullName>
    </recommendedName>
</protein>
<keyword evidence="7 8" id="KW-0472">Membrane</keyword>
<evidence type="ECO:0000313" key="9">
    <source>
        <dbReference type="EMBL" id="TCP18984.1"/>
    </source>
</evidence>
<evidence type="ECO:0000256" key="4">
    <source>
        <dbReference type="ARBA" id="ARBA00022475"/>
    </source>
</evidence>
<evidence type="ECO:0000256" key="3">
    <source>
        <dbReference type="ARBA" id="ARBA00019407"/>
    </source>
</evidence>
<comment type="similarity">
    <text evidence="2">Belongs to the UPF0266 family.</text>
</comment>
<dbReference type="Proteomes" id="UP000295537">
    <property type="component" value="Unassembled WGS sequence"/>
</dbReference>
<keyword evidence="10" id="KW-1185">Reference proteome</keyword>
<proteinExistence type="inferred from homology"/>
<evidence type="ECO:0000256" key="6">
    <source>
        <dbReference type="ARBA" id="ARBA00022989"/>
    </source>
</evidence>
<comment type="caution">
    <text evidence="9">The sequence shown here is derived from an EMBL/GenBank/DDBJ whole genome shotgun (WGS) entry which is preliminary data.</text>
</comment>
<dbReference type="AlphaFoldDB" id="A0A4R2ND44"/>
<feature type="transmembrane region" description="Helical" evidence="8">
    <location>
        <begin position="6"/>
        <end position="25"/>
    </location>
</feature>
<feature type="transmembrane region" description="Helical" evidence="8">
    <location>
        <begin position="67"/>
        <end position="86"/>
    </location>
</feature>
<organism evidence="9 10">
    <name type="scientific">Nicoletella semolina</name>
    <dbReference type="NCBI Taxonomy" id="271160"/>
    <lineage>
        <taxon>Bacteria</taxon>
        <taxon>Pseudomonadati</taxon>
        <taxon>Pseudomonadota</taxon>
        <taxon>Gammaproteobacteria</taxon>
        <taxon>Pasteurellales</taxon>
        <taxon>Pasteurellaceae</taxon>
        <taxon>Nicoletella</taxon>
    </lineage>
</organism>
<evidence type="ECO:0000313" key="10">
    <source>
        <dbReference type="Proteomes" id="UP000295537"/>
    </source>
</evidence>
<keyword evidence="6 8" id="KW-1133">Transmembrane helix</keyword>
<evidence type="ECO:0000256" key="2">
    <source>
        <dbReference type="ARBA" id="ARBA00009962"/>
    </source>
</evidence>
<dbReference type="RefSeq" id="WP_132500580.1">
    <property type="nucleotide sequence ID" value="NZ_LVXA01000001.1"/>
</dbReference>
<feature type="transmembrane region" description="Helical" evidence="8">
    <location>
        <begin position="45"/>
        <end position="61"/>
    </location>
</feature>
<dbReference type="Pfam" id="PF06173">
    <property type="entry name" value="DUF986"/>
    <property type="match status" value="1"/>
</dbReference>
<evidence type="ECO:0000256" key="5">
    <source>
        <dbReference type="ARBA" id="ARBA00022692"/>
    </source>
</evidence>
<dbReference type="InterPro" id="IPR009328">
    <property type="entry name" value="DUF986"/>
</dbReference>
<gene>
    <name evidence="9" type="ORF">EV693_101251</name>
</gene>
<dbReference type="EMBL" id="SLXJ01000001">
    <property type="protein sequence ID" value="TCP18984.1"/>
    <property type="molecule type" value="Genomic_DNA"/>
</dbReference>
<dbReference type="GO" id="GO:0005886">
    <property type="term" value="C:plasma membrane"/>
    <property type="evidence" value="ECO:0007669"/>
    <property type="project" value="UniProtKB-SubCell"/>
</dbReference>
<evidence type="ECO:0000256" key="1">
    <source>
        <dbReference type="ARBA" id="ARBA00004651"/>
    </source>
</evidence>
<sequence>MINTLLLVAILLTFSYIFYEQFIIIRLKGNVKLNILLQRQSSFEAVIIIGLIIILIYQGFIHHSLSAFSIFLFSISILLTVYIAFIRKPRLILKERGFFIHNLYVEYDKIAQLNLSHTQNKKKLTEHLFVIDLKNGKRLVANIPNLQDAEQVVAFFGGYKSSNHSIRK</sequence>
<accession>A0A4R2ND44</accession>
<evidence type="ECO:0000256" key="7">
    <source>
        <dbReference type="ARBA" id="ARBA00023136"/>
    </source>
</evidence>
<comment type="subcellular location">
    <subcellularLocation>
        <location evidence="1">Cell membrane</location>
        <topology evidence="1">Multi-pass membrane protein</topology>
    </subcellularLocation>
</comment>